<dbReference type="Gene3D" id="3.40.50.720">
    <property type="entry name" value="NAD(P)-binding Rossmann-like Domain"/>
    <property type="match status" value="1"/>
</dbReference>
<evidence type="ECO:0000259" key="4">
    <source>
        <dbReference type="PROSITE" id="PS50075"/>
    </source>
</evidence>
<proteinExistence type="predicted"/>
<name>A0A239P8A9_9ACTN</name>
<dbReference type="RefSeq" id="WP_143228387.1">
    <property type="nucleotide sequence ID" value="NZ_FZOR01000099.1"/>
</dbReference>
<dbReference type="InterPro" id="IPR036736">
    <property type="entry name" value="ACP-like_sf"/>
</dbReference>
<dbReference type="InterPro" id="IPR013968">
    <property type="entry name" value="PKS_KR"/>
</dbReference>
<reference evidence="5 6" key="1">
    <citation type="submission" date="2017-06" db="EMBL/GenBank/DDBJ databases">
        <authorList>
            <person name="Kim H.J."/>
            <person name="Triplett B.A."/>
        </authorList>
    </citation>
    <scope>NUCLEOTIDE SEQUENCE [LARGE SCALE GENOMIC DNA]</scope>
    <source>
        <strain evidence="5 6">DSM 44715</strain>
    </source>
</reference>
<dbReference type="EMBL" id="FZOR01000099">
    <property type="protein sequence ID" value="SNT63271.1"/>
    <property type="molecule type" value="Genomic_DNA"/>
</dbReference>
<dbReference type="PANTHER" id="PTHR43775:SF51">
    <property type="entry name" value="INACTIVE PHENOLPHTHIOCEROL SYNTHESIS POLYKETIDE SYNTHASE TYPE I PKS1-RELATED"/>
    <property type="match status" value="1"/>
</dbReference>
<dbReference type="SUPFAM" id="SSF51735">
    <property type="entry name" value="NAD(P)-binding Rossmann-fold domains"/>
    <property type="match status" value="1"/>
</dbReference>
<dbReference type="OrthoDB" id="9778690at2"/>
<dbReference type="Pfam" id="PF00550">
    <property type="entry name" value="PP-binding"/>
    <property type="match status" value="1"/>
</dbReference>
<feature type="non-terminal residue" evidence="5">
    <location>
        <position position="1"/>
    </location>
</feature>
<dbReference type="SMART" id="SM01294">
    <property type="entry name" value="PKS_PP_betabranch"/>
    <property type="match status" value="1"/>
</dbReference>
<dbReference type="InterPro" id="IPR036291">
    <property type="entry name" value="NAD(P)-bd_dom_sf"/>
</dbReference>
<feature type="domain" description="Carrier" evidence="4">
    <location>
        <begin position="134"/>
        <end position="209"/>
    </location>
</feature>
<organism evidence="5 6">
    <name type="scientific">Actinomadura meyerae</name>
    <dbReference type="NCBI Taxonomy" id="240840"/>
    <lineage>
        <taxon>Bacteria</taxon>
        <taxon>Bacillati</taxon>
        <taxon>Actinomycetota</taxon>
        <taxon>Actinomycetes</taxon>
        <taxon>Streptosporangiales</taxon>
        <taxon>Thermomonosporaceae</taxon>
        <taxon>Actinomadura</taxon>
    </lineage>
</organism>
<dbReference type="SMART" id="SM00823">
    <property type="entry name" value="PKS_PP"/>
    <property type="match status" value="1"/>
</dbReference>
<keyword evidence="6" id="KW-1185">Reference proteome</keyword>
<dbReference type="InterPro" id="IPR020806">
    <property type="entry name" value="PKS_PP-bd"/>
</dbReference>
<accession>A0A239P8A9</accession>
<dbReference type="GO" id="GO:0031177">
    <property type="term" value="F:phosphopantetheine binding"/>
    <property type="evidence" value="ECO:0007669"/>
    <property type="project" value="InterPro"/>
</dbReference>
<dbReference type="InterPro" id="IPR009081">
    <property type="entry name" value="PP-bd_ACP"/>
</dbReference>
<evidence type="ECO:0000256" key="1">
    <source>
        <dbReference type="ARBA" id="ARBA00022450"/>
    </source>
</evidence>
<dbReference type="SUPFAM" id="SSF47336">
    <property type="entry name" value="ACP-like"/>
    <property type="match status" value="1"/>
</dbReference>
<protein>
    <submittedName>
        <fullName evidence="5">KR domain-containing protein</fullName>
    </submittedName>
</protein>
<dbReference type="Pfam" id="PF08659">
    <property type="entry name" value="KR"/>
    <property type="match status" value="1"/>
</dbReference>
<dbReference type="PANTHER" id="PTHR43775">
    <property type="entry name" value="FATTY ACID SYNTHASE"/>
    <property type="match status" value="1"/>
</dbReference>
<evidence type="ECO:0000256" key="2">
    <source>
        <dbReference type="ARBA" id="ARBA00022553"/>
    </source>
</evidence>
<sequence length="293" mass="30374">NYAAANAYLDALAQHRASLGLPALSLAWGLWEQDGGMAGGLDEAARGRLSRSGIGAFGPDEALELFDAALGLGRAAVVPARFHLPALRNLAARDALPPLLRDLAGAAARRPAAPARRPDLAARLAGRPPEERERVVLELVRAEAAAALGHPSPDLVDLERGFMDQGFDSLTAVELRNRLGSAVGRRLPATLLFDHPTPAALAAHLHAAHLDAAPPHAAPPDAGAGGNGAAYRTALAQLDRLAADPAALGSAEVRARLRDLLARLEDAAPESAELAAASDDEIFDLIDNELGTA</sequence>
<dbReference type="Gene3D" id="1.10.1200.10">
    <property type="entry name" value="ACP-like"/>
    <property type="match status" value="1"/>
</dbReference>
<keyword evidence="3" id="KW-0808">Transferase</keyword>
<dbReference type="FunFam" id="1.10.1200.10:FF:000007">
    <property type="entry name" value="Probable polyketide synthase pks17"/>
    <property type="match status" value="1"/>
</dbReference>
<evidence type="ECO:0000313" key="6">
    <source>
        <dbReference type="Proteomes" id="UP000198318"/>
    </source>
</evidence>
<keyword evidence="1" id="KW-0596">Phosphopantetheine</keyword>
<dbReference type="InterPro" id="IPR050091">
    <property type="entry name" value="PKS_NRPS_Biosynth_Enz"/>
</dbReference>
<dbReference type="GO" id="GO:0006633">
    <property type="term" value="P:fatty acid biosynthetic process"/>
    <property type="evidence" value="ECO:0007669"/>
    <property type="project" value="TreeGrafter"/>
</dbReference>
<dbReference type="Proteomes" id="UP000198318">
    <property type="component" value="Unassembled WGS sequence"/>
</dbReference>
<evidence type="ECO:0000313" key="5">
    <source>
        <dbReference type="EMBL" id="SNT63271.1"/>
    </source>
</evidence>
<gene>
    <name evidence="5" type="ORF">SAMN05443665_10993</name>
</gene>
<dbReference type="AlphaFoldDB" id="A0A239P8A9"/>
<keyword evidence="2" id="KW-0597">Phosphoprotein</keyword>
<dbReference type="PROSITE" id="PS50075">
    <property type="entry name" value="CARRIER"/>
    <property type="match status" value="1"/>
</dbReference>
<dbReference type="GO" id="GO:0004312">
    <property type="term" value="F:fatty acid synthase activity"/>
    <property type="evidence" value="ECO:0007669"/>
    <property type="project" value="TreeGrafter"/>
</dbReference>
<evidence type="ECO:0000256" key="3">
    <source>
        <dbReference type="ARBA" id="ARBA00022679"/>
    </source>
</evidence>